<dbReference type="AlphaFoldDB" id="A0A974XGB6"/>
<reference evidence="8" key="1">
    <citation type="submission" date="2021-03" db="EMBL/GenBank/DDBJ databases">
        <title>Alkalibacter marinus sp. nov., isolated from tidal flat sediment.</title>
        <authorList>
            <person name="Namirimu T."/>
            <person name="Yang J.-A."/>
            <person name="Yang S.-H."/>
            <person name="Kim Y.-J."/>
            <person name="Kwon K.K."/>
        </authorList>
    </citation>
    <scope>NUCLEOTIDE SEQUENCE</scope>
    <source>
        <strain evidence="8">ES005</strain>
    </source>
</reference>
<dbReference type="GO" id="GO:0016020">
    <property type="term" value="C:membrane"/>
    <property type="evidence" value="ECO:0007669"/>
    <property type="project" value="InterPro"/>
</dbReference>
<keyword evidence="9" id="KW-1185">Reference proteome</keyword>
<evidence type="ECO:0000313" key="9">
    <source>
        <dbReference type="Proteomes" id="UP000663499"/>
    </source>
</evidence>
<dbReference type="NCBIfam" id="TIGR00848">
    <property type="entry name" value="fruA"/>
    <property type="match status" value="1"/>
</dbReference>
<name>A0A974XGB6_9FIRM</name>
<dbReference type="PANTHER" id="PTHR47738">
    <property type="entry name" value="PTS SYSTEM FRUCTOSE-LIKE EIIA COMPONENT-RELATED"/>
    <property type="match status" value="1"/>
</dbReference>
<keyword evidence="2" id="KW-0813">Transport</keyword>
<protein>
    <submittedName>
        <fullName evidence="8">PTS sugar transporter subunit IIA</fullName>
    </submittedName>
</protein>
<dbReference type="InterPro" id="IPR002178">
    <property type="entry name" value="PTS_EIIA_type-2_dom"/>
</dbReference>
<evidence type="ECO:0000256" key="5">
    <source>
        <dbReference type="ARBA" id="ARBA00022679"/>
    </source>
</evidence>
<keyword evidence="5" id="KW-0808">Transferase</keyword>
<dbReference type="EMBL" id="CP071444">
    <property type="protein sequence ID" value="QSX09344.1"/>
    <property type="molecule type" value="Genomic_DNA"/>
</dbReference>
<evidence type="ECO:0000256" key="3">
    <source>
        <dbReference type="ARBA" id="ARBA00022553"/>
    </source>
</evidence>
<dbReference type="InterPro" id="IPR004715">
    <property type="entry name" value="PTS_IIA_fruc"/>
</dbReference>
<organism evidence="8 9">
    <name type="scientific">Alkalibacter rhizosphaerae</name>
    <dbReference type="NCBI Taxonomy" id="2815577"/>
    <lineage>
        <taxon>Bacteria</taxon>
        <taxon>Bacillati</taxon>
        <taxon>Bacillota</taxon>
        <taxon>Clostridia</taxon>
        <taxon>Eubacteriales</taxon>
        <taxon>Eubacteriaceae</taxon>
        <taxon>Alkalibacter</taxon>
    </lineage>
</organism>
<dbReference type="PANTHER" id="PTHR47738:SF2">
    <property type="entry name" value="PTS SYSTEM FRUCTOSE-LIKE EIIA COMPONENT"/>
    <property type="match status" value="1"/>
</dbReference>
<dbReference type="InterPro" id="IPR016152">
    <property type="entry name" value="PTrfase/Anion_transptr"/>
</dbReference>
<dbReference type="CDD" id="cd00211">
    <property type="entry name" value="PTS_IIA_fru"/>
    <property type="match status" value="1"/>
</dbReference>
<sequence length="147" mass="16180">MEITKLLSKERATFELKSNNKEDVIKELTALLAEDGVVTDAEVFIQAVMKREADFSTGIGMGVAIPHGKSTAVKEAALAFGKSTSGIDYESMDDKPAHLFFMIAVPEASSDVHLKVLAELSRKLMHEEVRDQLMEATTYDALLQSFQ</sequence>
<dbReference type="PROSITE" id="PS00372">
    <property type="entry name" value="PTS_EIIA_TYPE_2_HIS"/>
    <property type="match status" value="1"/>
</dbReference>
<dbReference type="SUPFAM" id="SSF55804">
    <property type="entry name" value="Phoshotransferase/anion transport protein"/>
    <property type="match status" value="1"/>
</dbReference>
<dbReference type="RefSeq" id="WP_207300679.1">
    <property type="nucleotide sequence ID" value="NZ_CP071444.1"/>
</dbReference>
<feature type="domain" description="PTS EIIA type-2" evidence="7">
    <location>
        <begin position="5"/>
        <end position="147"/>
    </location>
</feature>
<evidence type="ECO:0000256" key="2">
    <source>
        <dbReference type="ARBA" id="ARBA00022448"/>
    </source>
</evidence>
<dbReference type="Gene3D" id="3.40.930.10">
    <property type="entry name" value="Mannitol-specific EII, Chain A"/>
    <property type="match status" value="1"/>
</dbReference>
<proteinExistence type="predicted"/>
<keyword evidence="6" id="KW-0598">Phosphotransferase system</keyword>
<dbReference type="FunFam" id="3.40.930.10:FF:000009">
    <property type="entry name" value="PTS system, fructose specific IIABC component"/>
    <property type="match status" value="1"/>
</dbReference>
<dbReference type="Proteomes" id="UP000663499">
    <property type="component" value="Chromosome"/>
</dbReference>
<evidence type="ECO:0000256" key="4">
    <source>
        <dbReference type="ARBA" id="ARBA00022597"/>
    </source>
</evidence>
<dbReference type="KEGG" id="alka:J0B03_04575"/>
<dbReference type="InterPro" id="IPR051541">
    <property type="entry name" value="PTS_SugarTrans_NitroReg"/>
</dbReference>
<keyword evidence="3" id="KW-0597">Phosphoprotein</keyword>
<evidence type="ECO:0000313" key="8">
    <source>
        <dbReference type="EMBL" id="QSX09344.1"/>
    </source>
</evidence>
<comment type="subcellular location">
    <subcellularLocation>
        <location evidence="1">Cytoplasm</location>
    </subcellularLocation>
</comment>
<dbReference type="PROSITE" id="PS51094">
    <property type="entry name" value="PTS_EIIA_TYPE_2"/>
    <property type="match status" value="1"/>
</dbReference>
<gene>
    <name evidence="8" type="ORF">J0B03_04575</name>
</gene>
<evidence type="ECO:0000256" key="6">
    <source>
        <dbReference type="ARBA" id="ARBA00022683"/>
    </source>
</evidence>
<keyword evidence="4 8" id="KW-0762">Sugar transport</keyword>
<dbReference type="GO" id="GO:0008982">
    <property type="term" value="F:protein-N(PI)-phosphohistidine-sugar phosphotransferase activity"/>
    <property type="evidence" value="ECO:0007669"/>
    <property type="project" value="InterPro"/>
</dbReference>
<accession>A0A974XGB6</accession>
<dbReference type="GO" id="GO:0005737">
    <property type="term" value="C:cytoplasm"/>
    <property type="evidence" value="ECO:0007669"/>
    <property type="project" value="UniProtKB-SubCell"/>
</dbReference>
<dbReference type="GO" id="GO:0009401">
    <property type="term" value="P:phosphoenolpyruvate-dependent sugar phosphotransferase system"/>
    <property type="evidence" value="ECO:0007669"/>
    <property type="project" value="UniProtKB-KW"/>
</dbReference>
<dbReference type="Pfam" id="PF00359">
    <property type="entry name" value="PTS_EIIA_2"/>
    <property type="match status" value="1"/>
</dbReference>
<evidence type="ECO:0000256" key="1">
    <source>
        <dbReference type="ARBA" id="ARBA00004496"/>
    </source>
</evidence>
<evidence type="ECO:0000259" key="7">
    <source>
        <dbReference type="PROSITE" id="PS51094"/>
    </source>
</evidence>